<dbReference type="Proteomes" id="UP001529510">
    <property type="component" value="Unassembled WGS sequence"/>
</dbReference>
<organism evidence="1 2">
    <name type="scientific">Cirrhinus mrigala</name>
    <name type="common">Mrigala</name>
    <dbReference type="NCBI Taxonomy" id="683832"/>
    <lineage>
        <taxon>Eukaryota</taxon>
        <taxon>Metazoa</taxon>
        <taxon>Chordata</taxon>
        <taxon>Craniata</taxon>
        <taxon>Vertebrata</taxon>
        <taxon>Euteleostomi</taxon>
        <taxon>Actinopterygii</taxon>
        <taxon>Neopterygii</taxon>
        <taxon>Teleostei</taxon>
        <taxon>Ostariophysi</taxon>
        <taxon>Cypriniformes</taxon>
        <taxon>Cyprinidae</taxon>
        <taxon>Labeoninae</taxon>
        <taxon>Labeonini</taxon>
        <taxon>Cirrhinus</taxon>
    </lineage>
</organism>
<sequence>MRAARQSQRAAELEGILDGVKLRVQDLEDSYIGKAAQQHSQFQQLQQEKRDAE</sequence>
<name>A0ABD0NG08_CIRMR</name>
<evidence type="ECO:0000313" key="2">
    <source>
        <dbReference type="Proteomes" id="UP001529510"/>
    </source>
</evidence>
<evidence type="ECO:0000313" key="1">
    <source>
        <dbReference type="EMBL" id="KAL0160582.1"/>
    </source>
</evidence>
<keyword evidence="2" id="KW-1185">Reference proteome</keyword>
<feature type="non-terminal residue" evidence="1">
    <location>
        <position position="53"/>
    </location>
</feature>
<reference evidence="1 2" key="1">
    <citation type="submission" date="2024-05" db="EMBL/GenBank/DDBJ databases">
        <title>Genome sequencing and assembly of Indian major carp, Cirrhinus mrigala (Hamilton, 1822).</title>
        <authorList>
            <person name="Mohindra V."/>
            <person name="Chowdhury L.M."/>
            <person name="Lal K."/>
            <person name="Jena J.K."/>
        </authorList>
    </citation>
    <scope>NUCLEOTIDE SEQUENCE [LARGE SCALE GENOMIC DNA]</scope>
    <source>
        <strain evidence="1">CM1030</strain>
        <tissue evidence="1">Blood</tissue>
    </source>
</reference>
<dbReference type="EMBL" id="JAMKFB020000022">
    <property type="protein sequence ID" value="KAL0160582.1"/>
    <property type="molecule type" value="Genomic_DNA"/>
</dbReference>
<comment type="caution">
    <text evidence="1">The sequence shown here is derived from an EMBL/GenBank/DDBJ whole genome shotgun (WGS) entry which is preliminary data.</text>
</comment>
<protein>
    <submittedName>
        <fullName evidence="1">Uncharacterized protein</fullName>
    </submittedName>
</protein>
<gene>
    <name evidence="1" type="ORF">M9458_044307</name>
</gene>
<proteinExistence type="predicted"/>
<accession>A0ABD0NG08</accession>
<dbReference type="AlphaFoldDB" id="A0ABD0NG08"/>